<comment type="caution">
    <text evidence="3">The sequence shown here is derived from an EMBL/GenBank/DDBJ whole genome shotgun (WGS) entry which is preliminary data.</text>
</comment>
<dbReference type="PRINTS" id="PR00830">
    <property type="entry name" value="ENDOLAPTASE"/>
</dbReference>
<dbReference type="PANTHER" id="PTHR23076:SF97">
    <property type="entry name" value="ATP-DEPENDENT ZINC METALLOPROTEASE YME1L1"/>
    <property type="match status" value="1"/>
</dbReference>
<dbReference type="GO" id="GO:0005524">
    <property type="term" value="F:ATP binding"/>
    <property type="evidence" value="ECO:0007669"/>
    <property type="project" value="InterPro"/>
</dbReference>
<dbReference type="InterPro" id="IPR003593">
    <property type="entry name" value="AAA+_ATPase"/>
</dbReference>
<reference evidence="3 4" key="1">
    <citation type="submission" date="2019-11" db="EMBL/GenBank/DDBJ databases">
        <title>Whole-genome sequence of a Rhodoblastus acidophilus DSM 142.</title>
        <authorList>
            <person name="Kyndt J.A."/>
            <person name="Meyer T.E."/>
        </authorList>
    </citation>
    <scope>NUCLEOTIDE SEQUENCE [LARGE SCALE GENOMIC DNA]</scope>
    <source>
        <strain evidence="3 4">DSM 142</strain>
    </source>
</reference>
<feature type="region of interest" description="Disordered" evidence="1">
    <location>
        <begin position="55"/>
        <end position="82"/>
    </location>
</feature>
<dbReference type="InterPro" id="IPR003959">
    <property type="entry name" value="ATPase_AAA_core"/>
</dbReference>
<accession>A0A6N8DVX4</accession>
<dbReference type="GO" id="GO:0005886">
    <property type="term" value="C:plasma membrane"/>
    <property type="evidence" value="ECO:0007669"/>
    <property type="project" value="TreeGrafter"/>
</dbReference>
<dbReference type="GO" id="GO:0030163">
    <property type="term" value="P:protein catabolic process"/>
    <property type="evidence" value="ECO:0007669"/>
    <property type="project" value="TreeGrafter"/>
</dbReference>
<dbReference type="EMBL" id="WNKS01000036">
    <property type="protein sequence ID" value="MTV33333.1"/>
    <property type="molecule type" value="Genomic_DNA"/>
</dbReference>
<name>A0A6N8DVX4_RHOAC</name>
<dbReference type="AlphaFoldDB" id="A0A6N8DVX4"/>
<dbReference type="OrthoDB" id="9809379at2"/>
<feature type="region of interest" description="Disordered" evidence="1">
    <location>
        <begin position="1"/>
        <end position="35"/>
    </location>
</feature>
<gene>
    <name evidence="3" type="ORF">GJ654_20360</name>
</gene>
<dbReference type="SMART" id="SM00382">
    <property type="entry name" value="AAA"/>
    <property type="match status" value="1"/>
</dbReference>
<feature type="compositionally biased region" description="Basic and acidic residues" evidence="1">
    <location>
        <begin position="16"/>
        <end position="27"/>
    </location>
</feature>
<dbReference type="SUPFAM" id="SSF52540">
    <property type="entry name" value="P-loop containing nucleoside triphosphate hydrolases"/>
    <property type="match status" value="1"/>
</dbReference>
<proteinExistence type="predicted"/>
<dbReference type="PANTHER" id="PTHR23076">
    <property type="entry name" value="METALLOPROTEASE M41 FTSH"/>
    <property type="match status" value="1"/>
</dbReference>
<dbReference type="Pfam" id="PF00004">
    <property type="entry name" value="AAA"/>
    <property type="match status" value="1"/>
</dbReference>
<sequence>MEPLLPPRTPRRRRREAAMTKSTDKPSKSIIDSTPDDVAAMDDADAMLDALAKASPVADHSDGDDTAPTFAPPLPMRPSPDRLLPQLVLDRALGSALKRRLRRLGPPLAVVVQAPDADWVAHLAKAAADLPRPPDVFACDGTSKAEHRPTIGNDDVSASLRNGRHVIGVSQAPAAYLPSTLTAVADAHVAAALDARTIRRLVSACVGRPPRDIPDGVALGLSFHDILAAFRAGASPAQVVAMLVTTSAAKRRSTSTDDVPPLDRLPGLRGPARDWGLGLVSDVQAWRRQEIPWSSVPASAVLVGPPGVGKTLFAKSVAVSCQVPIIELSIGAAFAQTDGHLNAVCRHVSDAFSQAKQCSGGALLFADEMEAIPDRATLSDRNRDYWTPLLNLILTLSSEDMPGVIKLGCSNFANRLDAALVRPGRFDRVIELLPPDAQGLADVLRFHGCDFKGADLAALARLRPGATGADAASWARAAKRIAREAGRDMVLDDLVAVIAPDDAMSDRDRRRAAVHEAGHALAGFLGGRRLTLVSILSIKAVGGRTVMAGGMSVYVTRADAEAEIAILLAGRAAEIVVLGDASAGASSDLYAATSLVAMLHCSGGLGADLVHRATPDAATQLLAYDPVLRRAVADDLAVVQCGVLDAVRKNRAAVVALADVLVARRFVDGAEAEKIIRGSLPRAGRKPKTNRRPT</sequence>
<organism evidence="3 4">
    <name type="scientific">Rhodoblastus acidophilus</name>
    <name type="common">Rhodopseudomonas acidophila</name>
    <dbReference type="NCBI Taxonomy" id="1074"/>
    <lineage>
        <taxon>Bacteria</taxon>
        <taxon>Pseudomonadati</taxon>
        <taxon>Pseudomonadota</taxon>
        <taxon>Alphaproteobacteria</taxon>
        <taxon>Hyphomicrobiales</taxon>
        <taxon>Rhodoblastaceae</taxon>
        <taxon>Rhodoblastus</taxon>
    </lineage>
</organism>
<dbReference type="InterPro" id="IPR027417">
    <property type="entry name" value="P-loop_NTPase"/>
</dbReference>
<dbReference type="GO" id="GO:0006508">
    <property type="term" value="P:proteolysis"/>
    <property type="evidence" value="ECO:0007669"/>
    <property type="project" value="InterPro"/>
</dbReference>
<dbReference type="GO" id="GO:0016887">
    <property type="term" value="F:ATP hydrolysis activity"/>
    <property type="evidence" value="ECO:0007669"/>
    <property type="project" value="InterPro"/>
</dbReference>
<evidence type="ECO:0000313" key="4">
    <source>
        <dbReference type="Proteomes" id="UP000439113"/>
    </source>
</evidence>
<dbReference type="Gene3D" id="1.10.8.60">
    <property type="match status" value="1"/>
</dbReference>
<dbReference type="GO" id="GO:0004222">
    <property type="term" value="F:metalloendopeptidase activity"/>
    <property type="evidence" value="ECO:0007669"/>
    <property type="project" value="InterPro"/>
</dbReference>
<dbReference type="Proteomes" id="UP000439113">
    <property type="component" value="Unassembled WGS sequence"/>
</dbReference>
<evidence type="ECO:0000259" key="2">
    <source>
        <dbReference type="SMART" id="SM00382"/>
    </source>
</evidence>
<feature type="domain" description="AAA+ ATPase" evidence="2">
    <location>
        <begin position="296"/>
        <end position="436"/>
    </location>
</feature>
<dbReference type="Gene3D" id="1.20.58.760">
    <property type="entry name" value="Peptidase M41"/>
    <property type="match status" value="1"/>
</dbReference>
<evidence type="ECO:0000313" key="3">
    <source>
        <dbReference type="EMBL" id="MTV33333.1"/>
    </source>
</evidence>
<protein>
    <submittedName>
        <fullName evidence="3">AAA family ATPase</fullName>
    </submittedName>
</protein>
<dbReference type="InterPro" id="IPR037219">
    <property type="entry name" value="Peptidase_M41-like"/>
</dbReference>
<dbReference type="CDD" id="cd19481">
    <property type="entry name" value="RecA-like_protease"/>
    <property type="match status" value="1"/>
</dbReference>
<dbReference type="Pfam" id="PF01434">
    <property type="entry name" value="Peptidase_M41"/>
    <property type="match status" value="1"/>
</dbReference>
<evidence type="ECO:0000256" key="1">
    <source>
        <dbReference type="SAM" id="MobiDB-lite"/>
    </source>
</evidence>
<dbReference type="SUPFAM" id="SSF140990">
    <property type="entry name" value="FtsH protease domain-like"/>
    <property type="match status" value="1"/>
</dbReference>
<dbReference type="InterPro" id="IPR000642">
    <property type="entry name" value="Peptidase_M41"/>
</dbReference>
<dbReference type="GO" id="GO:0004176">
    <property type="term" value="F:ATP-dependent peptidase activity"/>
    <property type="evidence" value="ECO:0007669"/>
    <property type="project" value="InterPro"/>
</dbReference>
<dbReference type="Gene3D" id="3.40.50.300">
    <property type="entry name" value="P-loop containing nucleotide triphosphate hydrolases"/>
    <property type="match status" value="1"/>
</dbReference>